<evidence type="ECO:0000256" key="5">
    <source>
        <dbReference type="PROSITE-ProRule" id="PRU00239"/>
    </source>
</evidence>
<dbReference type="SUPFAM" id="SSF140453">
    <property type="entry name" value="EsxAB dimer-like"/>
    <property type="match status" value="1"/>
</dbReference>
<evidence type="ECO:0000256" key="4">
    <source>
        <dbReference type="ARBA" id="ARBA00022807"/>
    </source>
</evidence>
<feature type="active site" evidence="5">
    <location>
        <position position="382"/>
    </location>
</feature>
<comment type="similarity">
    <text evidence="1">Belongs to the peptidase C2 family.</text>
</comment>
<dbReference type="PROSITE" id="PS00139">
    <property type="entry name" value="THIOL_PROTEASE_CYS"/>
    <property type="match status" value="1"/>
</dbReference>
<comment type="caution">
    <text evidence="8">The sequence shown here is derived from an EMBL/GenBank/DDBJ whole genome shotgun (WGS) entry which is preliminary data.</text>
</comment>
<keyword evidence="9" id="KW-1185">Reference proteome</keyword>
<proteinExistence type="inferred from homology"/>
<organism evidence="8 9">
    <name type="scientific">Actinophytocola xinjiangensis</name>
    <dbReference type="NCBI Taxonomy" id="485602"/>
    <lineage>
        <taxon>Bacteria</taxon>
        <taxon>Bacillati</taxon>
        <taxon>Actinomycetota</taxon>
        <taxon>Actinomycetes</taxon>
        <taxon>Pseudonocardiales</taxon>
        <taxon>Pseudonocardiaceae</taxon>
    </lineage>
</organism>
<evidence type="ECO:0000256" key="6">
    <source>
        <dbReference type="SAM" id="MobiDB-lite"/>
    </source>
</evidence>
<name>A0A7Z0WSP5_9PSEU</name>
<evidence type="ECO:0000256" key="1">
    <source>
        <dbReference type="ARBA" id="ARBA00007623"/>
    </source>
</evidence>
<dbReference type="GO" id="GO:0004198">
    <property type="term" value="F:calcium-dependent cysteine-type endopeptidase activity"/>
    <property type="evidence" value="ECO:0007669"/>
    <property type="project" value="InterPro"/>
</dbReference>
<dbReference type="Pfam" id="PF00648">
    <property type="entry name" value="Peptidase_C2"/>
    <property type="match status" value="1"/>
</dbReference>
<dbReference type="Proteomes" id="UP000185696">
    <property type="component" value="Unassembled WGS sequence"/>
</dbReference>
<accession>A0A7Z0WSP5</accession>
<keyword evidence="4 5" id="KW-0788">Thiol protease</keyword>
<dbReference type="AlphaFoldDB" id="A0A7Z0WSP5"/>
<sequence length="429" mass="45727">MTMAIGKTQALRGDVGALRAQAEEFRANGTLLRDGNETALRVLGDLLGSWLGNAADAATESMGRTEGQVRKLADAHADAAEAADAGAAGIEGYQSLARAAILRAESEDFTVAEDGSVTAPSAMLYLPGDAEAEQVVSAQHALDEKARQYEATIKQNLAGMTAEDARAAAAISGAFDGLSEEDMNPAGPPGDHNTEDRSGDPLYPNGEPDITDIRQGDFGDCWLLAALGSTALTDPQKIKDLITDNGDGTYTVHFQDGDVTVNDDSLLDQGADQGKWVAIVETAYAEHEGGNYEEINGGDSNEAYEDLFGANTGAFDPDSSTDLFFGDNKSPGDSYNEMREALDDGRPVTASVRGRIGIDGGHALMVTNMYERDGVQYVEMMNPWASNNDAIINGVKEAGGEAYPDGRIVMNMDDFSEEFYKVRYVEDWD</sequence>
<dbReference type="EMBL" id="MSIF01000001">
    <property type="protein sequence ID" value="OLF14203.1"/>
    <property type="molecule type" value="Genomic_DNA"/>
</dbReference>
<protein>
    <recommendedName>
        <fullName evidence="7">Calpain catalytic domain-containing protein</fullName>
    </recommendedName>
</protein>
<feature type="region of interest" description="Disordered" evidence="6">
    <location>
        <begin position="178"/>
        <end position="208"/>
    </location>
</feature>
<dbReference type="SUPFAM" id="SSF54001">
    <property type="entry name" value="Cysteine proteinases"/>
    <property type="match status" value="1"/>
</dbReference>
<dbReference type="InterPro" id="IPR001300">
    <property type="entry name" value="Peptidase_C2_calpain_cat"/>
</dbReference>
<keyword evidence="2 5" id="KW-0645">Protease</keyword>
<feature type="active site" evidence="5">
    <location>
        <position position="362"/>
    </location>
</feature>
<dbReference type="GO" id="GO:0006508">
    <property type="term" value="P:proteolysis"/>
    <property type="evidence" value="ECO:0007669"/>
    <property type="project" value="UniProtKB-KW"/>
</dbReference>
<feature type="active site" evidence="5">
    <location>
        <position position="221"/>
    </location>
</feature>
<dbReference type="PANTHER" id="PTHR10183">
    <property type="entry name" value="CALPAIN"/>
    <property type="match status" value="1"/>
</dbReference>
<dbReference type="PANTHER" id="PTHR10183:SF379">
    <property type="entry name" value="CALPAIN-5"/>
    <property type="match status" value="1"/>
</dbReference>
<evidence type="ECO:0000259" key="7">
    <source>
        <dbReference type="PROSITE" id="PS50203"/>
    </source>
</evidence>
<gene>
    <name evidence="8" type="ORF">BLA60_03415</name>
</gene>
<evidence type="ECO:0000256" key="2">
    <source>
        <dbReference type="ARBA" id="ARBA00022670"/>
    </source>
</evidence>
<reference evidence="8 9" key="1">
    <citation type="submission" date="2016-12" db="EMBL/GenBank/DDBJ databases">
        <title>The draft genome sequence of Actinophytocola xinjiangensis.</title>
        <authorList>
            <person name="Wang W."/>
            <person name="Yuan L."/>
        </authorList>
    </citation>
    <scope>NUCLEOTIDE SEQUENCE [LARGE SCALE GENOMIC DNA]</scope>
    <source>
        <strain evidence="8 9">CGMCC 4.4663</strain>
    </source>
</reference>
<dbReference type="InterPro" id="IPR022684">
    <property type="entry name" value="Calpain_cysteine_protease"/>
</dbReference>
<dbReference type="InterPro" id="IPR036689">
    <property type="entry name" value="ESAT-6-like_sf"/>
</dbReference>
<dbReference type="PROSITE" id="PS50203">
    <property type="entry name" value="CALPAIN_CAT"/>
    <property type="match status" value="1"/>
</dbReference>
<evidence type="ECO:0000256" key="3">
    <source>
        <dbReference type="ARBA" id="ARBA00022801"/>
    </source>
</evidence>
<evidence type="ECO:0000313" key="8">
    <source>
        <dbReference type="EMBL" id="OLF14203.1"/>
    </source>
</evidence>
<dbReference type="InterPro" id="IPR000169">
    <property type="entry name" value="Pept_cys_AS"/>
</dbReference>
<dbReference type="SMART" id="SM00230">
    <property type="entry name" value="CysPc"/>
    <property type="match status" value="1"/>
</dbReference>
<evidence type="ECO:0000313" key="9">
    <source>
        <dbReference type="Proteomes" id="UP000185696"/>
    </source>
</evidence>
<keyword evidence="3 5" id="KW-0378">Hydrolase</keyword>
<dbReference type="InterPro" id="IPR038765">
    <property type="entry name" value="Papain-like_cys_pep_sf"/>
</dbReference>
<feature type="domain" description="Calpain catalytic" evidence="7">
    <location>
        <begin position="211"/>
        <end position="424"/>
    </location>
</feature>